<dbReference type="GO" id="GO:0006869">
    <property type="term" value="P:lipid transport"/>
    <property type="evidence" value="ECO:0007669"/>
    <property type="project" value="InterPro"/>
</dbReference>
<dbReference type="SMART" id="SM00499">
    <property type="entry name" value="AAI"/>
    <property type="match status" value="1"/>
</dbReference>
<feature type="signal peptide" evidence="5">
    <location>
        <begin position="1"/>
        <end position="28"/>
    </location>
</feature>
<comment type="caution">
    <text evidence="7">The sequence shown here is derived from an EMBL/GenBank/DDBJ whole genome shotgun (WGS) entry which is preliminary data.</text>
</comment>
<dbReference type="PROSITE" id="PS00597">
    <property type="entry name" value="PLANT_LTP"/>
    <property type="match status" value="1"/>
</dbReference>
<reference evidence="7 8" key="1">
    <citation type="journal article" date="2017" name="Nat. Commun.">
        <title>Genome assembly with in vitro proximity ligation data and whole-genome triplication in lettuce.</title>
        <authorList>
            <person name="Reyes-Chin-Wo S."/>
            <person name="Wang Z."/>
            <person name="Yang X."/>
            <person name="Kozik A."/>
            <person name="Arikit S."/>
            <person name="Song C."/>
            <person name="Xia L."/>
            <person name="Froenicke L."/>
            <person name="Lavelle D.O."/>
            <person name="Truco M.J."/>
            <person name="Xia R."/>
            <person name="Zhu S."/>
            <person name="Xu C."/>
            <person name="Xu H."/>
            <person name="Xu X."/>
            <person name="Cox K."/>
            <person name="Korf I."/>
            <person name="Meyers B.C."/>
            <person name="Michelmore R.W."/>
        </authorList>
    </citation>
    <scope>NUCLEOTIDE SEQUENCE [LARGE SCALE GENOMIC DNA]</scope>
    <source>
        <strain evidence="8">cv. Salinas</strain>
        <tissue evidence="7">Seedlings</tissue>
    </source>
</reference>
<proteinExistence type="inferred from homology"/>
<evidence type="ECO:0000256" key="4">
    <source>
        <dbReference type="RuleBase" id="RU000628"/>
    </source>
</evidence>
<dbReference type="InterPro" id="IPR036312">
    <property type="entry name" value="Bifun_inhib/LTP/seed_sf"/>
</dbReference>
<dbReference type="Gene3D" id="1.10.110.10">
    <property type="entry name" value="Plant lipid-transfer and hydrophobic proteins"/>
    <property type="match status" value="1"/>
</dbReference>
<dbReference type="CDD" id="cd01960">
    <property type="entry name" value="nsLTP1"/>
    <property type="match status" value="1"/>
</dbReference>
<organism evidence="7 8">
    <name type="scientific">Lactuca sativa</name>
    <name type="common">Garden lettuce</name>
    <dbReference type="NCBI Taxonomy" id="4236"/>
    <lineage>
        <taxon>Eukaryota</taxon>
        <taxon>Viridiplantae</taxon>
        <taxon>Streptophyta</taxon>
        <taxon>Embryophyta</taxon>
        <taxon>Tracheophyta</taxon>
        <taxon>Spermatophyta</taxon>
        <taxon>Magnoliopsida</taxon>
        <taxon>eudicotyledons</taxon>
        <taxon>Gunneridae</taxon>
        <taxon>Pentapetalae</taxon>
        <taxon>asterids</taxon>
        <taxon>campanulids</taxon>
        <taxon>Asterales</taxon>
        <taxon>Asteraceae</taxon>
        <taxon>Cichorioideae</taxon>
        <taxon>Cichorieae</taxon>
        <taxon>Lactucinae</taxon>
        <taxon>Lactuca</taxon>
    </lineage>
</organism>
<evidence type="ECO:0000256" key="3">
    <source>
        <dbReference type="ARBA" id="ARBA00023121"/>
    </source>
</evidence>
<comment type="function">
    <text evidence="4">Plant non-specific lipid-transfer proteins transfer phospholipids as well as galactolipids across membranes. May play a role in wax or cutin deposition in the cell walls of expanding epidermal cells and certain secretory tissues.</text>
</comment>
<dbReference type="Gramene" id="rna-gnl|WGS:NBSK|LSAT_1X89881_mrna">
    <property type="protein sequence ID" value="cds-PLY81647.1"/>
    <property type="gene ID" value="gene-LSAT_1X89881"/>
</dbReference>
<dbReference type="EMBL" id="NBSK02000001">
    <property type="protein sequence ID" value="KAJ0224336.1"/>
    <property type="molecule type" value="Genomic_DNA"/>
</dbReference>
<dbReference type="PRINTS" id="PR00382">
    <property type="entry name" value="LIPIDTRNSFER"/>
</dbReference>
<feature type="chain" id="PRO_5040233930" description="Non-specific lipid-transfer protein" evidence="5">
    <location>
        <begin position="29"/>
        <end position="120"/>
    </location>
</feature>
<protein>
    <recommendedName>
        <fullName evidence="4">Non-specific lipid-transfer protein</fullName>
    </recommendedName>
</protein>
<dbReference type="AlphaFoldDB" id="A0A9R1WKX3"/>
<dbReference type="Proteomes" id="UP000235145">
    <property type="component" value="Unassembled WGS sequence"/>
</dbReference>
<gene>
    <name evidence="7" type="ORF">LSAT_V11C100035720</name>
</gene>
<sequence length="120" mass="12015">MKASTKVAPLIAITIGSMFLLFISSSDAVITCSTVIQDLAPCVSYLRSGSGMPPPACCSGAKALATAASTTADKQAACKCLKSASQSITPNPGLAKSLPGNCGISLGFTISPSVDCTKIN</sequence>
<dbReference type="InterPro" id="IPR000528">
    <property type="entry name" value="Plant_nsLTP"/>
</dbReference>
<evidence type="ECO:0000256" key="2">
    <source>
        <dbReference type="ARBA" id="ARBA00022448"/>
    </source>
</evidence>
<name>A0A9R1WKX3_LACSA</name>
<comment type="similarity">
    <text evidence="1 4">Belongs to the plant LTP family.</text>
</comment>
<evidence type="ECO:0000256" key="5">
    <source>
        <dbReference type="SAM" id="SignalP"/>
    </source>
</evidence>
<accession>A0A9R1WKX3</accession>
<dbReference type="GO" id="GO:0008289">
    <property type="term" value="F:lipid binding"/>
    <property type="evidence" value="ECO:0007669"/>
    <property type="project" value="UniProtKB-KW"/>
</dbReference>
<keyword evidence="5" id="KW-0732">Signal</keyword>
<dbReference type="SUPFAM" id="SSF47699">
    <property type="entry name" value="Bifunctional inhibitor/lipid-transfer protein/seed storage 2S albumin"/>
    <property type="match status" value="1"/>
</dbReference>
<dbReference type="PANTHER" id="PTHR33076">
    <property type="entry name" value="NON-SPECIFIC LIPID-TRANSFER PROTEIN 2-RELATED"/>
    <property type="match status" value="1"/>
</dbReference>
<feature type="domain" description="Bifunctional inhibitor/plant lipid transfer protein/seed storage helical" evidence="6">
    <location>
        <begin position="32"/>
        <end position="116"/>
    </location>
</feature>
<evidence type="ECO:0000259" key="6">
    <source>
        <dbReference type="SMART" id="SM00499"/>
    </source>
</evidence>
<keyword evidence="3 4" id="KW-0446">Lipid-binding</keyword>
<keyword evidence="2 4" id="KW-0813">Transport</keyword>
<evidence type="ECO:0000313" key="8">
    <source>
        <dbReference type="Proteomes" id="UP000235145"/>
    </source>
</evidence>
<dbReference type="OrthoDB" id="1920459at2759"/>
<dbReference type="Pfam" id="PF00234">
    <property type="entry name" value="Tryp_alpha_amyl"/>
    <property type="match status" value="1"/>
</dbReference>
<evidence type="ECO:0000313" key="7">
    <source>
        <dbReference type="EMBL" id="KAJ0224336.1"/>
    </source>
</evidence>
<keyword evidence="8" id="KW-1185">Reference proteome</keyword>
<dbReference type="InterPro" id="IPR016140">
    <property type="entry name" value="Bifunc_inhib/LTP/seed_store"/>
</dbReference>
<evidence type="ECO:0000256" key="1">
    <source>
        <dbReference type="ARBA" id="ARBA00009748"/>
    </source>
</evidence>